<keyword evidence="1" id="KW-0812">Transmembrane</keyword>
<sequence length="176" mass="19507">MSTATRVIRSFIAYLRTQLTAPSFDLPFPSHQSPVCVLFSCCIGKRIRALWFFSSFFSLFFFLPFPLPFSHAQSAKAPSASQLTPLLTLTHSHLTLISHSHPTPPLILLLPLTSTRGKPPPPPTSSTTNTIVAIQELKRKQGGIKPRLPSPINRTSCNLTVRPILPMHSLPKRIFA</sequence>
<accession>A0AAD9HCV8</accession>
<reference evidence="2" key="1">
    <citation type="submission" date="2021-06" db="EMBL/GenBank/DDBJ databases">
        <title>Comparative genomics, transcriptomics and evolutionary studies reveal genomic signatures of adaptation to plant cell wall in hemibiotrophic fungi.</title>
        <authorList>
            <consortium name="DOE Joint Genome Institute"/>
            <person name="Baroncelli R."/>
            <person name="Diaz J.F."/>
            <person name="Benocci T."/>
            <person name="Peng M."/>
            <person name="Battaglia E."/>
            <person name="Haridas S."/>
            <person name="Andreopoulos W."/>
            <person name="Labutti K."/>
            <person name="Pangilinan J."/>
            <person name="Floch G.L."/>
            <person name="Makela M.R."/>
            <person name="Henrissat B."/>
            <person name="Grigoriev I.V."/>
            <person name="Crouch J.A."/>
            <person name="De Vries R.P."/>
            <person name="Sukno S.A."/>
            <person name="Thon M.R."/>
        </authorList>
    </citation>
    <scope>NUCLEOTIDE SEQUENCE</scope>
    <source>
        <strain evidence="2">MAFF235873</strain>
    </source>
</reference>
<evidence type="ECO:0000313" key="3">
    <source>
        <dbReference type="Proteomes" id="UP001232148"/>
    </source>
</evidence>
<dbReference type="EMBL" id="MU842909">
    <property type="protein sequence ID" value="KAK2026705.1"/>
    <property type="molecule type" value="Genomic_DNA"/>
</dbReference>
<keyword evidence="1" id="KW-0472">Membrane</keyword>
<dbReference type="Proteomes" id="UP001232148">
    <property type="component" value="Unassembled WGS sequence"/>
</dbReference>
<proteinExistence type="predicted"/>
<protein>
    <submittedName>
        <fullName evidence="2">Uncharacterized protein</fullName>
    </submittedName>
</protein>
<organism evidence="2 3">
    <name type="scientific">Colletotrichum zoysiae</name>
    <dbReference type="NCBI Taxonomy" id="1216348"/>
    <lineage>
        <taxon>Eukaryota</taxon>
        <taxon>Fungi</taxon>
        <taxon>Dikarya</taxon>
        <taxon>Ascomycota</taxon>
        <taxon>Pezizomycotina</taxon>
        <taxon>Sordariomycetes</taxon>
        <taxon>Hypocreomycetidae</taxon>
        <taxon>Glomerellales</taxon>
        <taxon>Glomerellaceae</taxon>
        <taxon>Colletotrichum</taxon>
        <taxon>Colletotrichum graminicola species complex</taxon>
    </lineage>
</organism>
<comment type="caution">
    <text evidence="2">The sequence shown here is derived from an EMBL/GenBank/DDBJ whole genome shotgun (WGS) entry which is preliminary data.</text>
</comment>
<feature type="transmembrane region" description="Helical" evidence="1">
    <location>
        <begin position="49"/>
        <end position="69"/>
    </location>
</feature>
<dbReference type="AlphaFoldDB" id="A0AAD9HCV8"/>
<evidence type="ECO:0000313" key="2">
    <source>
        <dbReference type="EMBL" id="KAK2026705.1"/>
    </source>
</evidence>
<evidence type="ECO:0000256" key="1">
    <source>
        <dbReference type="SAM" id="Phobius"/>
    </source>
</evidence>
<keyword evidence="1" id="KW-1133">Transmembrane helix</keyword>
<name>A0AAD9HCV8_9PEZI</name>
<keyword evidence="3" id="KW-1185">Reference proteome</keyword>
<gene>
    <name evidence="2" type="ORF">LX32DRAFT_13655</name>
</gene>